<evidence type="ECO:0000313" key="2">
    <source>
        <dbReference type="EMBL" id="STZ01600.1"/>
    </source>
</evidence>
<protein>
    <submittedName>
        <fullName evidence="1">Uncharacterized protein</fullName>
    </submittedName>
</protein>
<proteinExistence type="predicted"/>
<name>A0A378QEC8_9GAMM</name>
<dbReference type="AlphaFoldDB" id="A0A378QEC8"/>
<dbReference type="RefSeq" id="WP_029103833.1">
    <property type="nucleotide sequence ID" value="NZ_UGQB01000001.1"/>
</dbReference>
<dbReference type="STRING" id="1122244.GCA_000426885_02508"/>
<evidence type="ECO:0000313" key="3">
    <source>
        <dbReference type="Proteomes" id="UP000254065"/>
    </source>
</evidence>
<organism evidence="1 3">
    <name type="scientific">Moraxella caprae</name>
    <dbReference type="NCBI Taxonomy" id="90240"/>
    <lineage>
        <taxon>Bacteria</taxon>
        <taxon>Pseudomonadati</taxon>
        <taxon>Pseudomonadota</taxon>
        <taxon>Gammaproteobacteria</taxon>
        <taxon>Moraxellales</taxon>
        <taxon>Moraxellaceae</taxon>
        <taxon>Moraxella</taxon>
    </lineage>
</organism>
<dbReference type="EMBL" id="UGQB01000001">
    <property type="protein sequence ID" value="STY98624.1"/>
    <property type="molecule type" value="Genomic_DNA"/>
</dbReference>
<dbReference type="EMBL" id="UGQB01000003">
    <property type="protein sequence ID" value="STZ01600.1"/>
    <property type="molecule type" value="Genomic_DNA"/>
</dbReference>
<gene>
    <name evidence="1" type="ORF">NCTC12877_00004</name>
    <name evidence="2" type="ORF">NCTC12877_00063</name>
</gene>
<accession>A0A378QEC8</accession>
<reference evidence="1 3" key="1">
    <citation type="submission" date="2018-06" db="EMBL/GenBank/DDBJ databases">
        <authorList>
            <consortium name="Pathogen Informatics"/>
            <person name="Doyle S."/>
        </authorList>
    </citation>
    <scope>NUCLEOTIDE SEQUENCE [LARGE SCALE GENOMIC DNA]</scope>
    <source>
        <strain evidence="1 3">NCTC12877</strain>
    </source>
</reference>
<evidence type="ECO:0000313" key="1">
    <source>
        <dbReference type="EMBL" id="STY98624.1"/>
    </source>
</evidence>
<dbReference type="Proteomes" id="UP000254065">
    <property type="component" value="Unassembled WGS sequence"/>
</dbReference>
<keyword evidence="3" id="KW-1185">Reference proteome</keyword>
<sequence length="75" mass="8557">MNLTGYEALFFSRIVDNPNELGVYSLFSDIVLEKQPDITLSEYRELVLNTFENISFLLDKEKGDTATNETALSYV</sequence>